<dbReference type="Proteomes" id="UP000710440">
    <property type="component" value="Unassembled WGS sequence"/>
</dbReference>
<dbReference type="Pfam" id="PF13391">
    <property type="entry name" value="HNH_2"/>
    <property type="match status" value="1"/>
</dbReference>
<dbReference type="RefSeq" id="XP_043129064.1">
    <property type="nucleotide sequence ID" value="XM_043273129.1"/>
</dbReference>
<dbReference type="InterPro" id="IPR003615">
    <property type="entry name" value="HNH_nuc"/>
</dbReference>
<organism evidence="3 4">
    <name type="scientific">Aspergillus viridinutans</name>
    <dbReference type="NCBI Taxonomy" id="75553"/>
    <lineage>
        <taxon>Eukaryota</taxon>
        <taxon>Fungi</taxon>
        <taxon>Dikarya</taxon>
        <taxon>Ascomycota</taxon>
        <taxon>Pezizomycotina</taxon>
        <taxon>Eurotiomycetes</taxon>
        <taxon>Eurotiomycetidae</taxon>
        <taxon>Eurotiales</taxon>
        <taxon>Aspergillaceae</taxon>
        <taxon>Aspergillus</taxon>
        <taxon>Aspergillus subgen. Fumigati</taxon>
    </lineage>
</organism>
<evidence type="ECO:0000259" key="2">
    <source>
        <dbReference type="Pfam" id="PF13391"/>
    </source>
</evidence>
<reference evidence="3 4" key="1">
    <citation type="submission" date="2021-02" db="EMBL/GenBank/DDBJ databases">
        <title>Pan-genome distribution and transcriptional activeness of fungal secondary metabolism genes in Aspergillus section Fumigati.</title>
        <authorList>
            <person name="Takahashi H."/>
            <person name="Umemura M."/>
            <person name="Ninomiya A."/>
            <person name="Kusuya Y."/>
            <person name="Urayama S."/>
            <person name="Shimizu M."/>
            <person name="Watanabe A."/>
            <person name="Kamei K."/>
            <person name="Yaguchi T."/>
            <person name="Hagiwara D."/>
        </authorList>
    </citation>
    <scope>NUCLEOTIDE SEQUENCE [LARGE SCALE GENOMIC DNA]</scope>
    <source>
        <strain evidence="3 4">IFM 47045</strain>
    </source>
</reference>
<protein>
    <recommendedName>
        <fullName evidence="2">HNH nuclease domain-containing protein</fullName>
    </recommendedName>
</protein>
<keyword evidence="4" id="KW-1185">Reference proteome</keyword>
<dbReference type="EMBL" id="BOPL01000009">
    <property type="protein sequence ID" value="GIK05878.1"/>
    <property type="molecule type" value="Genomic_DNA"/>
</dbReference>
<gene>
    <name evidence="3" type="ORF">Aspvir_009992</name>
</gene>
<comment type="caution">
    <text evidence="3">The sequence shown here is derived from an EMBL/GenBank/DDBJ whole genome shotgun (WGS) entry which is preliminary data.</text>
</comment>
<dbReference type="GeneID" id="66937974"/>
<accession>A0A9P3F8W5</accession>
<dbReference type="OrthoDB" id="5416097at2759"/>
<feature type="domain" description="HNH nuclease" evidence="2">
    <location>
        <begin position="159"/>
        <end position="240"/>
    </location>
</feature>
<evidence type="ECO:0000256" key="1">
    <source>
        <dbReference type="SAM" id="MobiDB-lite"/>
    </source>
</evidence>
<name>A0A9P3F8W5_ASPVI</name>
<feature type="region of interest" description="Disordered" evidence="1">
    <location>
        <begin position="89"/>
        <end position="148"/>
    </location>
</feature>
<evidence type="ECO:0000313" key="4">
    <source>
        <dbReference type="Proteomes" id="UP000710440"/>
    </source>
</evidence>
<feature type="compositionally biased region" description="Low complexity" evidence="1">
    <location>
        <begin position="94"/>
        <end position="123"/>
    </location>
</feature>
<feature type="compositionally biased region" description="Low complexity" evidence="1">
    <location>
        <begin position="135"/>
        <end position="147"/>
    </location>
</feature>
<evidence type="ECO:0000313" key="3">
    <source>
        <dbReference type="EMBL" id="GIK05878.1"/>
    </source>
</evidence>
<sequence>MASEIISGGVGAELKDPRRLELIEKLDRARGGNADCAQEVWAALWLCSVEKLEEYVKQIEMSPSSLAATSLYTKVVLTDIIKPWLTSGTKKSYASSGPGTPVGGAASPASPSTPTTTSSTTPNPRKRLRLDTTVSSPAADSPRSAAAKDLSLERDGEICVITKMGICAESAHIYPYSLRERAGRKCERFWTALSMFWPQSTIDEWKADVFGGTNTELCANRITLSPDAHAYWDKGLFAFKPVSMSEDKKTLKLEFHWLWPVPRSSTMVLSNPPTLEESLDRSNKEVCLFDATTDLRIKSGHEIIMKTDDPLRRPLPSIKLLKLQWALQRLASLSGAAEAIDELLDSDDEGDHDMVRLYESQEDFCEIDDVF</sequence>
<proteinExistence type="predicted"/>
<dbReference type="AlphaFoldDB" id="A0A9P3F8W5"/>